<dbReference type="Gene3D" id="1.20.120.50">
    <property type="entry name" value="Hemerythrin-like"/>
    <property type="match status" value="1"/>
</dbReference>
<dbReference type="SMART" id="SM00267">
    <property type="entry name" value="GGDEF"/>
    <property type="match status" value="1"/>
</dbReference>
<evidence type="ECO:0000259" key="6">
    <source>
        <dbReference type="PROSITE" id="PS50113"/>
    </source>
</evidence>
<dbReference type="InterPro" id="IPR035938">
    <property type="entry name" value="Hemerythrin-like_sf"/>
</dbReference>
<feature type="domain" description="PAC" evidence="6">
    <location>
        <begin position="720"/>
        <end position="772"/>
    </location>
</feature>
<evidence type="ECO:0000256" key="3">
    <source>
        <dbReference type="ARBA" id="ARBA00022723"/>
    </source>
</evidence>
<organism evidence="8 9">
    <name type="scientific">Methylovulum psychrotolerans</name>
    <dbReference type="NCBI Taxonomy" id="1704499"/>
    <lineage>
        <taxon>Bacteria</taxon>
        <taxon>Pseudomonadati</taxon>
        <taxon>Pseudomonadota</taxon>
        <taxon>Gammaproteobacteria</taxon>
        <taxon>Methylococcales</taxon>
        <taxon>Methylococcaceae</taxon>
        <taxon>Methylovulum</taxon>
    </lineage>
</organism>
<dbReference type="InterPro" id="IPR029787">
    <property type="entry name" value="Nucleotide_cyclase"/>
</dbReference>
<keyword evidence="4" id="KW-0408">Iron</keyword>
<dbReference type="InterPro" id="IPR043128">
    <property type="entry name" value="Rev_trsase/Diguanyl_cyclase"/>
</dbReference>
<dbReference type="Pfam" id="PF13426">
    <property type="entry name" value="PAS_9"/>
    <property type="match status" value="2"/>
</dbReference>
<dbReference type="NCBIfam" id="TIGR02481">
    <property type="entry name" value="hemeryth_dom"/>
    <property type="match status" value="1"/>
</dbReference>
<dbReference type="InterPro" id="IPR000160">
    <property type="entry name" value="GGDEF_dom"/>
</dbReference>
<dbReference type="OrthoDB" id="9804951at2"/>
<feature type="domain" description="PAS" evidence="5">
    <location>
        <begin position="649"/>
        <end position="704"/>
    </location>
</feature>
<evidence type="ECO:0000259" key="7">
    <source>
        <dbReference type="PROSITE" id="PS50887"/>
    </source>
</evidence>
<feature type="domain" description="PAC" evidence="6">
    <location>
        <begin position="465"/>
        <end position="516"/>
    </location>
</feature>
<evidence type="ECO:0000259" key="5">
    <source>
        <dbReference type="PROSITE" id="PS50112"/>
    </source>
</evidence>
<dbReference type="SUPFAM" id="SSF47188">
    <property type="entry name" value="Hemerythrin-like"/>
    <property type="match status" value="1"/>
</dbReference>
<dbReference type="InterPro" id="IPR013767">
    <property type="entry name" value="PAS_fold"/>
</dbReference>
<feature type="domain" description="PAC" evidence="6">
    <location>
        <begin position="330"/>
        <end position="384"/>
    </location>
</feature>
<dbReference type="CDD" id="cd01949">
    <property type="entry name" value="GGDEF"/>
    <property type="match status" value="1"/>
</dbReference>
<evidence type="ECO:0000256" key="2">
    <source>
        <dbReference type="ARBA" id="ARBA00010587"/>
    </source>
</evidence>
<dbReference type="PROSITE" id="PS50113">
    <property type="entry name" value="PAC"/>
    <property type="match status" value="6"/>
</dbReference>
<feature type="domain" description="PAS" evidence="5">
    <location>
        <begin position="517"/>
        <end position="570"/>
    </location>
</feature>
<dbReference type="SUPFAM" id="SSF55073">
    <property type="entry name" value="Nucleotide cyclase"/>
    <property type="match status" value="1"/>
</dbReference>
<sequence length="1196" mass="134781">MICLRQDIPLVRWCCLFKLHFSISAYHSIFLYGGREKNVRSLPALSLSVHITKKCDRQAFNYKRISMDSIDIFPWNDNFKTGLPNIDEQHKKLVQLINRLASHVAFQSDIPALNAIFDELANYAVYHFDTEEAIWHRYFPEDALELGHKATHRHFIETICQLKEDKANKSPEKVINEVLVFLSRWLVAHILENDRYLAMIVLAMQAGIPLEVAKQQADGQMQGTTGTLIDIIQSIYEGLSTNTLALMRELMERRRDQESLRKLSLAVEQSPSSIVITDLNANIEFVNEAFVKATGYSRTEAQGNNPNLLQSGKTPPQTYLNMWDTLLRGEVWQGEFINKRKDGSEYIELALVSPVCQADGVVTHYLAIKEDITERKRLERRLAEQLAFTQAVIDAEVDGVAVCHSIAEPPYVHFTVWNPSMESITGFSLEEINRLGWYQTVYIDPDTQQRAKQRMERMRQGEHIQGEEWTITHKDGGHRTVQIFTTLCAQDADGAHVLAVMHDITKRKRAEVALRESNQLLHSLLNSIAEGAYGVDTHGNCTFVNRAFLRILGYENTDEIIGKHIHELIHHSYPDGRPYPASECRMYAAYKRNQEIHVEQEVFWRKDGTAVPVEYWSQPIITDGVMIGAIATFVDISERKKAEEASQLAAQYARSLIEASLDPLVTINGEGKITDVNTATEQVTGVPRDSLIGSDFADYFTDPEQARRGYQQVFSQGAVTDYPLAIRHTSGKVTDVLYNATVYHDGNGKVLGVFAAARDITERKQIEAKLISSEYRLRTIIDNEPECIKIIDARGLIVMMNPAGLAMLEAEHLDQVLGKTVLSAIAPKYRKAYTELHEQVLAGHTAQMQYEITGFKGGCRWLETHAVPMKESDGSVVHLAVTRDITERKRAEQQLRIAATVFESQEGMMVTDADQVILRVNKAFTDITGYTAEEAVGKTPRILQADRQDHSVYTSMWAKINATGAWEGEIWSRRKNGETYPEYLTITAVKDQDGMVSHYVGTLTDITLKKAAAEEIEKLAFYDPLTGLPNRRLLYDRIKSALAASHRNNRKGALLFIDLDNFKTLNDTLGHDMGDLLLQQVAGRLSACVRENDTVARLGGDEFVVMLQDLDDEGDAAVQQTAAVGHKILLTLNQPFRLTEYDYSSTPSIGATVFNAYGQSVEELLKNADIAMYNAKTSGRNTLRFFDPQMQAIVHN</sequence>
<proteinExistence type="inferred from homology"/>
<dbReference type="InterPro" id="IPR000014">
    <property type="entry name" value="PAS"/>
</dbReference>
<keyword evidence="9" id="KW-1185">Reference proteome</keyword>
<comment type="similarity">
    <text evidence="2">Belongs to the hemerythrin family.</text>
</comment>
<dbReference type="KEGG" id="mpsy:CEK71_01475"/>
<dbReference type="InterPro" id="IPR052155">
    <property type="entry name" value="Biofilm_reg_signaling"/>
</dbReference>
<dbReference type="InterPro" id="IPR013655">
    <property type="entry name" value="PAS_fold_3"/>
</dbReference>
<dbReference type="NCBIfam" id="TIGR00229">
    <property type="entry name" value="sensory_box"/>
    <property type="match status" value="6"/>
</dbReference>
<dbReference type="Pfam" id="PF08448">
    <property type="entry name" value="PAS_4"/>
    <property type="match status" value="2"/>
</dbReference>
<feature type="domain" description="PAC" evidence="6">
    <location>
        <begin position="966"/>
        <end position="1018"/>
    </location>
</feature>
<dbReference type="Proteomes" id="UP000197019">
    <property type="component" value="Chromosome"/>
</dbReference>
<dbReference type="CDD" id="cd12107">
    <property type="entry name" value="Hemerythrin"/>
    <property type="match status" value="1"/>
</dbReference>
<dbReference type="PROSITE" id="PS50887">
    <property type="entry name" value="GGDEF"/>
    <property type="match status" value="1"/>
</dbReference>
<accession>A0A1Z4BUF9</accession>
<feature type="domain" description="PAC" evidence="6">
    <location>
        <begin position="592"/>
        <end position="648"/>
    </location>
</feature>
<dbReference type="FunFam" id="3.30.70.270:FF:000001">
    <property type="entry name" value="Diguanylate cyclase domain protein"/>
    <property type="match status" value="1"/>
</dbReference>
<dbReference type="InterPro" id="IPR012827">
    <property type="entry name" value="Hemerythrin_metal-bd"/>
</dbReference>
<dbReference type="CDD" id="cd00130">
    <property type="entry name" value="PAS"/>
    <property type="match status" value="6"/>
</dbReference>
<feature type="domain" description="PAS" evidence="5">
    <location>
        <begin position="891"/>
        <end position="939"/>
    </location>
</feature>
<dbReference type="GO" id="GO:0006355">
    <property type="term" value="P:regulation of DNA-templated transcription"/>
    <property type="evidence" value="ECO:0007669"/>
    <property type="project" value="InterPro"/>
</dbReference>
<dbReference type="Pfam" id="PF00989">
    <property type="entry name" value="PAS"/>
    <property type="match status" value="1"/>
</dbReference>
<dbReference type="InterPro" id="IPR000700">
    <property type="entry name" value="PAS-assoc_C"/>
</dbReference>
<dbReference type="NCBIfam" id="TIGR00254">
    <property type="entry name" value="GGDEF"/>
    <property type="match status" value="1"/>
</dbReference>
<feature type="domain" description="PAS" evidence="5">
    <location>
        <begin position="259"/>
        <end position="305"/>
    </location>
</feature>
<dbReference type="PROSITE" id="PS50112">
    <property type="entry name" value="PAS"/>
    <property type="match status" value="5"/>
</dbReference>
<dbReference type="PANTHER" id="PTHR44757">
    <property type="entry name" value="DIGUANYLATE CYCLASE DGCP"/>
    <property type="match status" value="1"/>
</dbReference>
<keyword evidence="3" id="KW-0479">Metal-binding</keyword>
<dbReference type="SMART" id="SM00091">
    <property type="entry name" value="PAS"/>
    <property type="match status" value="6"/>
</dbReference>
<evidence type="ECO:0000256" key="1">
    <source>
        <dbReference type="ARBA" id="ARBA00001946"/>
    </source>
</evidence>
<evidence type="ECO:0000256" key="4">
    <source>
        <dbReference type="ARBA" id="ARBA00023004"/>
    </source>
</evidence>
<dbReference type="Pfam" id="PF00990">
    <property type="entry name" value="GGDEF"/>
    <property type="match status" value="1"/>
</dbReference>
<evidence type="ECO:0008006" key="10">
    <source>
        <dbReference type="Google" id="ProtNLM"/>
    </source>
</evidence>
<reference evidence="8 9" key="1">
    <citation type="submission" date="2017-06" db="EMBL/GenBank/DDBJ databases">
        <title>Genome Sequencing of the methanotroph Methylovulum psychrotolerants str. HV10-M2 isolated from a high-altitude environment.</title>
        <authorList>
            <person name="Mateos-Rivera A."/>
        </authorList>
    </citation>
    <scope>NUCLEOTIDE SEQUENCE [LARGE SCALE GENOMIC DNA]</scope>
    <source>
        <strain evidence="8 9">HV10_M2</strain>
    </source>
</reference>
<protein>
    <recommendedName>
        <fullName evidence="10">Diguanylate cyclase</fullName>
    </recommendedName>
</protein>
<dbReference type="InterPro" id="IPR012312">
    <property type="entry name" value="Hemerythrin-like"/>
</dbReference>
<evidence type="ECO:0000313" key="9">
    <source>
        <dbReference type="Proteomes" id="UP000197019"/>
    </source>
</evidence>
<comment type="cofactor">
    <cofactor evidence="1">
        <name>Mg(2+)</name>
        <dbReference type="ChEBI" id="CHEBI:18420"/>
    </cofactor>
</comment>
<dbReference type="Pfam" id="PF01814">
    <property type="entry name" value="Hemerythrin"/>
    <property type="match status" value="1"/>
</dbReference>
<feature type="domain" description="PAC" evidence="6">
    <location>
        <begin position="846"/>
        <end position="897"/>
    </location>
</feature>
<dbReference type="PANTHER" id="PTHR44757:SF2">
    <property type="entry name" value="BIOFILM ARCHITECTURE MAINTENANCE PROTEIN MBAA"/>
    <property type="match status" value="1"/>
</dbReference>
<dbReference type="InterPro" id="IPR001610">
    <property type="entry name" value="PAC"/>
</dbReference>
<dbReference type="Gene3D" id="3.30.70.270">
    <property type="match status" value="1"/>
</dbReference>
<dbReference type="Gene3D" id="3.30.450.20">
    <property type="entry name" value="PAS domain"/>
    <property type="match status" value="6"/>
</dbReference>
<dbReference type="InterPro" id="IPR035965">
    <property type="entry name" value="PAS-like_dom_sf"/>
</dbReference>
<name>A0A1Z4BUF9_9GAMM</name>
<dbReference type="AlphaFoldDB" id="A0A1Z4BUF9"/>
<evidence type="ECO:0000313" key="8">
    <source>
        <dbReference type="EMBL" id="ASF44839.1"/>
    </source>
</evidence>
<dbReference type="InterPro" id="IPR013656">
    <property type="entry name" value="PAS_4"/>
</dbReference>
<dbReference type="SMART" id="SM00086">
    <property type="entry name" value="PAC"/>
    <property type="match status" value="6"/>
</dbReference>
<gene>
    <name evidence="8" type="ORF">CEK71_01475</name>
</gene>
<dbReference type="SUPFAM" id="SSF55785">
    <property type="entry name" value="PYP-like sensor domain (PAS domain)"/>
    <property type="match status" value="6"/>
</dbReference>
<dbReference type="GO" id="GO:0046872">
    <property type="term" value="F:metal ion binding"/>
    <property type="evidence" value="ECO:0007669"/>
    <property type="project" value="UniProtKB-KW"/>
</dbReference>
<dbReference type="NCBIfam" id="NF033749">
    <property type="entry name" value="bact_hemeryth"/>
    <property type="match status" value="1"/>
</dbReference>
<feature type="domain" description="PAS" evidence="5">
    <location>
        <begin position="773"/>
        <end position="844"/>
    </location>
</feature>
<dbReference type="GO" id="GO:0003824">
    <property type="term" value="F:catalytic activity"/>
    <property type="evidence" value="ECO:0007669"/>
    <property type="project" value="UniProtKB-ARBA"/>
</dbReference>
<dbReference type="Pfam" id="PF08447">
    <property type="entry name" value="PAS_3"/>
    <property type="match status" value="1"/>
</dbReference>
<feature type="domain" description="GGDEF" evidence="7">
    <location>
        <begin position="1050"/>
        <end position="1188"/>
    </location>
</feature>
<dbReference type="EMBL" id="CP022129">
    <property type="protein sequence ID" value="ASF44839.1"/>
    <property type="molecule type" value="Genomic_DNA"/>
</dbReference>